<dbReference type="GO" id="GO:0005634">
    <property type="term" value="C:nucleus"/>
    <property type="evidence" value="ECO:0007669"/>
    <property type="project" value="UniProtKB-SubCell"/>
</dbReference>
<accession>A0A397CF78</accession>
<dbReference type="Gene3D" id="1.25.40.10">
    <property type="entry name" value="Tetratricopeptide repeat domain"/>
    <property type="match status" value="1"/>
</dbReference>
<sequence length="137" mass="16206">MLEHVQGMGRTPSFTTRKILYLCLKNMARLEAKYDPPFLQDALQHYAEALEIDDTDCIVWYDMGCISFQLHQYVGYLIRFIHFSHHRRRFALARMLFERAFCIDATFWPLVYKLASTLYILQGLPAIPFACFLTRCR</sequence>
<gene>
    <name evidence="3" type="ORF">DYB38_001262</name>
</gene>
<reference evidence="3 4" key="1">
    <citation type="submission" date="2018-08" db="EMBL/GenBank/DDBJ databases">
        <title>Aphanomyces genome sequencing and annotation.</title>
        <authorList>
            <person name="Minardi D."/>
            <person name="Oidtmann B."/>
            <person name="Van Der Giezen M."/>
            <person name="Studholme D.J."/>
        </authorList>
    </citation>
    <scope>NUCLEOTIDE SEQUENCE [LARGE SCALE GENOMIC DNA]</scope>
    <source>
        <strain evidence="3 4">SA</strain>
    </source>
</reference>
<evidence type="ECO:0000313" key="3">
    <source>
        <dbReference type="EMBL" id="RHY44185.1"/>
    </source>
</evidence>
<dbReference type="EMBL" id="QUTC01008338">
    <property type="protein sequence ID" value="RHY44185.1"/>
    <property type="molecule type" value="Genomic_DNA"/>
</dbReference>
<protein>
    <submittedName>
        <fullName evidence="3">Uncharacterized protein</fullName>
    </submittedName>
</protein>
<dbReference type="GO" id="GO:0006325">
    <property type="term" value="P:chromatin organization"/>
    <property type="evidence" value="ECO:0007669"/>
    <property type="project" value="InterPro"/>
</dbReference>
<dbReference type="SUPFAM" id="SSF48452">
    <property type="entry name" value="TPR-like"/>
    <property type="match status" value="1"/>
</dbReference>
<dbReference type="AlphaFoldDB" id="A0A397CF78"/>
<dbReference type="InterPro" id="IPR011990">
    <property type="entry name" value="TPR-like_helical_dom_sf"/>
</dbReference>
<dbReference type="InterPro" id="IPR033053">
    <property type="entry name" value="Hir3/CABIN1"/>
</dbReference>
<organism evidence="3 4">
    <name type="scientific">Aphanomyces astaci</name>
    <name type="common">Crayfish plague agent</name>
    <dbReference type="NCBI Taxonomy" id="112090"/>
    <lineage>
        <taxon>Eukaryota</taxon>
        <taxon>Sar</taxon>
        <taxon>Stramenopiles</taxon>
        <taxon>Oomycota</taxon>
        <taxon>Saprolegniomycetes</taxon>
        <taxon>Saprolegniales</taxon>
        <taxon>Verrucalvaceae</taxon>
        <taxon>Aphanomyces</taxon>
    </lineage>
</organism>
<keyword evidence="2" id="KW-0539">Nucleus</keyword>
<name>A0A397CF78_APHAT</name>
<dbReference type="VEuPathDB" id="FungiDB:H257_00665"/>
<comment type="subcellular location">
    <subcellularLocation>
        <location evidence="1">Nucleus</location>
    </subcellularLocation>
</comment>
<comment type="caution">
    <text evidence="3">The sequence shown here is derived from an EMBL/GenBank/DDBJ whole genome shotgun (WGS) entry which is preliminary data.</text>
</comment>
<dbReference type="GO" id="GO:0031491">
    <property type="term" value="F:nucleosome binding"/>
    <property type="evidence" value="ECO:0007669"/>
    <property type="project" value="TreeGrafter"/>
</dbReference>
<evidence type="ECO:0000256" key="2">
    <source>
        <dbReference type="ARBA" id="ARBA00023242"/>
    </source>
</evidence>
<dbReference type="PANTHER" id="PTHR15502">
    <property type="entry name" value="CALCINEURIN-BINDING PROTEIN CABIN 1-RELATED"/>
    <property type="match status" value="1"/>
</dbReference>
<dbReference type="Proteomes" id="UP000265716">
    <property type="component" value="Unassembled WGS sequence"/>
</dbReference>
<proteinExistence type="predicted"/>
<evidence type="ECO:0000313" key="4">
    <source>
        <dbReference type="Proteomes" id="UP000265716"/>
    </source>
</evidence>
<evidence type="ECO:0000256" key="1">
    <source>
        <dbReference type="ARBA" id="ARBA00004123"/>
    </source>
</evidence>
<dbReference type="PANTHER" id="PTHR15502:SF7">
    <property type="entry name" value="CALCINEURIN-BINDING PROTEIN CABIN-1"/>
    <property type="match status" value="1"/>
</dbReference>